<dbReference type="AlphaFoldDB" id="A0A4E0QXT1"/>
<evidence type="ECO:0000313" key="2">
    <source>
        <dbReference type="Proteomes" id="UP000230066"/>
    </source>
</evidence>
<organism evidence="1 2">
    <name type="scientific">Fasciola hepatica</name>
    <name type="common">Liver fluke</name>
    <dbReference type="NCBI Taxonomy" id="6192"/>
    <lineage>
        <taxon>Eukaryota</taxon>
        <taxon>Metazoa</taxon>
        <taxon>Spiralia</taxon>
        <taxon>Lophotrochozoa</taxon>
        <taxon>Platyhelminthes</taxon>
        <taxon>Trematoda</taxon>
        <taxon>Digenea</taxon>
        <taxon>Plagiorchiida</taxon>
        <taxon>Echinostomata</taxon>
        <taxon>Echinostomatoidea</taxon>
        <taxon>Fasciolidae</taxon>
        <taxon>Fasciola</taxon>
    </lineage>
</organism>
<protein>
    <submittedName>
        <fullName evidence="1">Uncharacterized protein</fullName>
    </submittedName>
</protein>
<proteinExistence type="predicted"/>
<comment type="caution">
    <text evidence="1">The sequence shown here is derived from an EMBL/GenBank/DDBJ whole genome shotgun (WGS) entry which is preliminary data.</text>
</comment>
<gene>
    <name evidence="1" type="ORF">D915_011178</name>
</gene>
<dbReference type="EMBL" id="JXXN02018399">
    <property type="protein sequence ID" value="THD17981.1"/>
    <property type="molecule type" value="Genomic_DNA"/>
</dbReference>
<evidence type="ECO:0000313" key="1">
    <source>
        <dbReference type="EMBL" id="THD17981.1"/>
    </source>
</evidence>
<dbReference type="Proteomes" id="UP000230066">
    <property type="component" value="Unassembled WGS sequence"/>
</dbReference>
<name>A0A4E0QXT1_FASHE</name>
<reference evidence="1" key="1">
    <citation type="submission" date="2019-03" db="EMBL/GenBank/DDBJ databases">
        <title>Improved annotation for the trematode Fasciola hepatica.</title>
        <authorList>
            <person name="Choi Y.-J."/>
            <person name="Martin J."/>
            <person name="Mitreva M."/>
        </authorList>
    </citation>
    <scope>NUCLEOTIDE SEQUENCE [LARGE SCALE GENOMIC DNA]</scope>
</reference>
<accession>A0A4E0QXT1</accession>
<sequence>MDVPSFVISTKLDDFEQAKKMFELHRSYRISGIKVVYRSDVRGAYAQFSKLDQACVRLGIIPVSNENEYSSETSADQLRLKSRYVEFLLTKDFVLDRRTLWVDSGQAGVRVQHNPWLSDSSKSHCGLFCKLANLTDDYKEKTTRTGRLYVSVFIQFRDRKIP</sequence>
<keyword evidence="2" id="KW-1185">Reference proteome</keyword>